<protein>
    <recommendedName>
        <fullName evidence="4">DUF4239 domain-containing protein</fullName>
    </recommendedName>
</protein>
<dbReference type="EMBL" id="AP022588">
    <property type="protein sequence ID" value="BBY28976.1"/>
    <property type="molecule type" value="Genomic_DNA"/>
</dbReference>
<dbReference type="Pfam" id="PF14023">
    <property type="entry name" value="Bestrophin-like"/>
    <property type="match status" value="1"/>
</dbReference>
<feature type="transmembrane region" description="Helical" evidence="1">
    <location>
        <begin position="222"/>
        <end position="242"/>
    </location>
</feature>
<dbReference type="KEGG" id="msei:MSEDJ_30720"/>
<accession>A0A7I7QSY0</accession>
<feature type="transmembrane region" description="Helical" evidence="1">
    <location>
        <begin position="191"/>
        <end position="210"/>
    </location>
</feature>
<sequence length="280" mass="30233">MLTSVAVLRDGGFMLTFLAATVLVVVVTAAVVVKLWARRHVPDSGWFIDSTRAAGALTVIGTMFSVLLAFTIFYALQNYQRARDGGSMEAISVTELHNVADVLEGHAGTRLHGDLICYSRAVVHDEWPAMARGESSTVVQGWVDTMVADFEGLNPTSAKQEAAYSQWFDQQAQRRDGRRARAAEAAPSVPMPLWVVLGIGATAILSYMCVQADRREGPIVQAVPIAFVSALVTSALLVVAFLDSPYDDWSGSIQPEQMRVTLHLIDDGHDAPCDANGTPT</sequence>
<feature type="transmembrane region" description="Helical" evidence="1">
    <location>
        <begin position="54"/>
        <end position="76"/>
    </location>
</feature>
<gene>
    <name evidence="2" type="ORF">MSEDJ_30720</name>
</gene>
<feature type="transmembrane region" description="Helical" evidence="1">
    <location>
        <begin position="12"/>
        <end position="33"/>
    </location>
</feature>
<keyword evidence="1" id="KW-0812">Transmembrane</keyword>
<dbReference type="AlphaFoldDB" id="A0A7I7QSY0"/>
<evidence type="ECO:0000313" key="3">
    <source>
        <dbReference type="Proteomes" id="UP000467193"/>
    </source>
</evidence>
<evidence type="ECO:0008006" key="4">
    <source>
        <dbReference type="Google" id="ProtNLM"/>
    </source>
</evidence>
<dbReference type="Proteomes" id="UP000467193">
    <property type="component" value="Chromosome"/>
</dbReference>
<reference evidence="2 3" key="1">
    <citation type="journal article" date="2019" name="Emerg. Microbes Infect.">
        <title>Comprehensive subspecies identification of 175 nontuberculous mycobacteria species based on 7547 genomic profiles.</title>
        <authorList>
            <person name="Matsumoto Y."/>
            <person name="Kinjo T."/>
            <person name="Motooka D."/>
            <person name="Nabeya D."/>
            <person name="Jung N."/>
            <person name="Uechi K."/>
            <person name="Horii T."/>
            <person name="Iida T."/>
            <person name="Fujita J."/>
            <person name="Nakamura S."/>
        </authorList>
    </citation>
    <scope>NUCLEOTIDE SEQUENCE [LARGE SCALE GENOMIC DNA]</scope>
    <source>
        <strain evidence="2 3">JCM 17899</strain>
    </source>
</reference>
<keyword evidence="1" id="KW-1133">Transmembrane helix</keyword>
<proteinExistence type="predicted"/>
<evidence type="ECO:0000313" key="2">
    <source>
        <dbReference type="EMBL" id="BBY28976.1"/>
    </source>
</evidence>
<dbReference type="InterPro" id="IPR025333">
    <property type="entry name" value="DUF4239"/>
</dbReference>
<keyword evidence="3" id="KW-1185">Reference proteome</keyword>
<organism evidence="2 3">
    <name type="scientific">Mycolicibacterium sediminis</name>
    <dbReference type="NCBI Taxonomy" id="1286180"/>
    <lineage>
        <taxon>Bacteria</taxon>
        <taxon>Bacillati</taxon>
        <taxon>Actinomycetota</taxon>
        <taxon>Actinomycetes</taxon>
        <taxon>Mycobacteriales</taxon>
        <taxon>Mycobacteriaceae</taxon>
        <taxon>Mycolicibacterium</taxon>
    </lineage>
</organism>
<keyword evidence="1" id="KW-0472">Membrane</keyword>
<name>A0A7I7QSY0_9MYCO</name>
<evidence type="ECO:0000256" key="1">
    <source>
        <dbReference type="SAM" id="Phobius"/>
    </source>
</evidence>